<dbReference type="EMBL" id="JAHMHQ010000003">
    <property type="protein sequence ID" value="KAK1641087.1"/>
    <property type="molecule type" value="Genomic_DNA"/>
</dbReference>
<dbReference type="GeneID" id="85466548"/>
<accession>A0AAJ0A2U6</accession>
<evidence type="ECO:0000313" key="1">
    <source>
        <dbReference type="EMBL" id="KAK1641087.1"/>
    </source>
</evidence>
<comment type="caution">
    <text evidence="1">The sequence shown here is derived from an EMBL/GenBank/DDBJ whole genome shotgun (WGS) entry which is preliminary data.</text>
</comment>
<protein>
    <submittedName>
        <fullName evidence="1">Uncharacterized protein</fullName>
    </submittedName>
</protein>
<gene>
    <name evidence="1" type="ORF">BDP81DRAFT_127105</name>
</gene>
<proteinExistence type="predicted"/>
<name>A0AAJ0A2U6_9PEZI</name>
<dbReference type="AlphaFoldDB" id="A0AAJ0A2U6"/>
<sequence>MGFLGIKGRQVQSSNDTSMRCATLLLPHNGLLVNTTGVVHPTTQVRTSLRPSRIVNIPSPMQVSGKPRLMADPSPSFSMARRPRHEPITISKNALNLDERVPRHRHCDQEKSELRLSLAPLNAVRRADSGLKLFSRRSLALTILTIRGLPVRHTSPGKPRLLPSWTDQPAHHCVHVEVGQRRLGGPGTLEDDGSSPCIN</sequence>
<organism evidence="1 2">
    <name type="scientific">Colletotrichum phormii</name>
    <dbReference type="NCBI Taxonomy" id="359342"/>
    <lineage>
        <taxon>Eukaryota</taxon>
        <taxon>Fungi</taxon>
        <taxon>Dikarya</taxon>
        <taxon>Ascomycota</taxon>
        <taxon>Pezizomycotina</taxon>
        <taxon>Sordariomycetes</taxon>
        <taxon>Hypocreomycetidae</taxon>
        <taxon>Glomerellales</taxon>
        <taxon>Glomerellaceae</taxon>
        <taxon>Colletotrichum</taxon>
        <taxon>Colletotrichum acutatum species complex</taxon>
    </lineage>
</organism>
<reference evidence="1" key="1">
    <citation type="submission" date="2021-06" db="EMBL/GenBank/DDBJ databases">
        <title>Comparative genomics, transcriptomics and evolutionary studies reveal genomic signatures of adaptation to plant cell wall in hemibiotrophic fungi.</title>
        <authorList>
            <consortium name="DOE Joint Genome Institute"/>
            <person name="Baroncelli R."/>
            <person name="Diaz J.F."/>
            <person name="Benocci T."/>
            <person name="Peng M."/>
            <person name="Battaglia E."/>
            <person name="Haridas S."/>
            <person name="Andreopoulos W."/>
            <person name="Labutti K."/>
            <person name="Pangilinan J."/>
            <person name="Floch G.L."/>
            <person name="Makela M.R."/>
            <person name="Henrissat B."/>
            <person name="Grigoriev I.V."/>
            <person name="Crouch J.A."/>
            <person name="De Vries R.P."/>
            <person name="Sukno S.A."/>
            <person name="Thon M.R."/>
        </authorList>
    </citation>
    <scope>NUCLEOTIDE SEQUENCE</scope>
    <source>
        <strain evidence="1">CBS 102054</strain>
    </source>
</reference>
<evidence type="ECO:0000313" key="2">
    <source>
        <dbReference type="Proteomes" id="UP001243989"/>
    </source>
</evidence>
<dbReference type="RefSeq" id="XP_060449694.1">
    <property type="nucleotide sequence ID" value="XM_060581686.1"/>
</dbReference>
<keyword evidence="2" id="KW-1185">Reference proteome</keyword>
<dbReference type="Proteomes" id="UP001243989">
    <property type="component" value="Unassembled WGS sequence"/>
</dbReference>